<dbReference type="EMBL" id="DVNJ01000015">
    <property type="protein sequence ID" value="HIU62659.1"/>
    <property type="molecule type" value="Genomic_DNA"/>
</dbReference>
<comment type="caution">
    <text evidence="1">The sequence shown here is derived from an EMBL/GenBank/DDBJ whole genome shotgun (WGS) entry which is preliminary data.</text>
</comment>
<evidence type="ECO:0000313" key="2">
    <source>
        <dbReference type="Proteomes" id="UP000824145"/>
    </source>
</evidence>
<dbReference type="InterPro" id="IPR036593">
    <property type="entry name" value="CPE0013-like_sf"/>
</dbReference>
<evidence type="ECO:0000313" key="1">
    <source>
        <dbReference type="EMBL" id="HIU62659.1"/>
    </source>
</evidence>
<name>A0A9D1SJE3_9FIRM</name>
<protein>
    <submittedName>
        <fullName evidence="1">DUF1667 domain-containing protein</fullName>
    </submittedName>
</protein>
<dbReference type="SUPFAM" id="SSF160148">
    <property type="entry name" value="CPE0013-like"/>
    <property type="match status" value="1"/>
</dbReference>
<dbReference type="Gene3D" id="3.10.530.10">
    <property type="entry name" value="CPE0013-like"/>
    <property type="match status" value="1"/>
</dbReference>
<reference evidence="1" key="1">
    <citation type="submission" date="2020-10" db="EMBL/GenBank/DDBJ databases">
        <authorList>
            <person name="Gilroy R."/>
        </authorList>
    </citation>
    <scope>NUCLEOTIDE SEQUENCE</scope>
    <source>
        <strain evidence="1">9366</strain>
    </source>
</reference>
<reference evidence="1" key="2">
    <citation type="journal article" date="2021" name="PeerJ">
        <title>Extensive microbial diversity within the chicken gut microbiome revealed by metagenomics and culture.</title>
        <authorList>
            <person name="Gilroy R."/>
            <person name="Ravi A."/>
            <person name="Getino M."/>
            <person name="Pursley I."/>
            <person name="Horton D.L."/>
            <person name="Alikhan N.F."/>
            <person name="Baker D."/>
            <person name="Gharbi K."/>
            <person name="Hall N."/>
            <person name="Watson M."/>
            <person name="Adriaenssens E.M."/>
            <person name="Foster-Nyarko E."/>
            <person name="Jarju S."/>
            <person name="Secka A."/>
            <person name="Antonio M."/>
            <person name="Oren A."/>
            <person name="Chaudhuri R.R."/>
            <person name="La Ragione R."/>
            <person name="Hildebrand F."/>
            <person name="Pallen M.J."/>
        </authorList>
    </citation>
    <scope>NUCLEOTIDE SEQUENCE</scope>
    <source>
        <strain evidence="1">9366</strain>
    </source>
</reference>
<dbReference type="AlphaFoldDB" id="A0A9D1SJE3"/>
<proteinExistence type="predicted"/>
<dbReference type="PANTHER" id="PTHR39450">
    <property type="entry name" value="MOLYBDOPTERIN OXIDOREDUCTASE, 4FE-4S CLUSTER-BINDING SUBUNIT"/>
    <property type="match status" value="1"/>
</dbReference>
<accession>A0A9D1SJE3</accession>
<sequence>MKNFVCIRCPLGCALTAEEKNGEIVVTGNSCPRGREYAVSEMTDPVRTFSVSVRVTGGDRGAVAVRVSAPVNKKFIAPIARLARQMKLQAPVKAGETIAANAAQSGADLIAVASVPRA</sequence>
<dbReference type="Pfam" id="PF07892">
    <property type="entry name" value="DUF1667"/>
    <property type="match status" value="1"/>
</dbReference>
<organism evidence="1 2">
    <name type="scientific">Candidatus Caccalectryoclostridium excrementigallinarum</name>
    <dbReference type="NCBI Taxonomy" id="2840710"/>
    <lineage>
        <taxon>Bacteria</taxon>
        <taxon>Bacillati</taxon>
        <taxon>Bacillota</taxon>
        <taxon>Clostridia</taxon>
        <taxon>Christensenellales</taxon>
        <taxon>Christensenellaceae</taxon>
        <taxon>Christensenellaceae incertae sedis</taxon>
        <taxon>Candidatus Caccalectryoclostridium</taxon>
    </lineage>
</organism>
<dbReference type="InterPro" id="IPR012460">
    <property type="entry name" value="DUF1667"/>
</dbReference>
<gene>
    <name evidence="1" type="ORF">IAB07_02685</name>
</gene>
<dbReference type="Proteomes" id="UP000824145">
    <property type="component" value="Unassembled WGS sequence"/>
</dbReference>
<dbReference type="PANTHER" id="PTHR39450:SF1">
    <property type="entry name" value="DUF1667 DOMAIN-CONTAINING PROTEIN"/>
    <property type="match status" value="1"/>
</dbReference>